<dbReference type="AlphaFoldDB" id="A0A3E3DXU5"/>
<dbReference type="InterPro" id="IPR051330">
    <property type="entry name" value="Phosphatase_reg/MetRdx"/>
</dbReference>
<dbReference type="RefSeq" id="WP_117446927.1">
    <property type="nucleotide sequence ID" value="NZ_JBFBOW010000019.1"/>
</dbReference>
<dbReference type="InterPro" id="IPR029016">
    <property type="entry name" value="GAF-like_dom_sf"/>
</dbReference>
<sequence length="164" mass="18157">MNTIIYQQCKSLIDPEIPSISSISNLMALVYHELPHLNWVGLYLVQQNKATCTLGPFQGKVACMTIPIGKGVVGTYAQQQKMIVVDDVHSFVGHIACDSASQSEIVVPIYNGNTLFAILDVDSDIKDRFATEEISFFQFLADQISSLISKENQSIYLKTEVVNP</sequence>
<dbReference type="SUPFAM" id="SSF55781">
    <property type="entry name" value="GAF domain-like"/>
    <property type="match status" value="1"/>
</dbReference>
<reference evidence="3 4" key="1">
    <citation type="submission" date="2018-08" db="EMBL/GenBank/DDBJ databases">
        <title>A genome reference for cultivated species of the human gut microbiota.</title>
        <authorList>
            <person name="Zou Y."/>
            <person name="Xue W."/>
            <person name="Luo G."/>
        </authorList>
    </citation>
    <scope>NUCLEOTIDE SEQUENCE [LARGE SCALE GENOMIC DNA]</scope>
    <source>
        <strain evidence="3 4">TF08-11</strain>
    </source>
</reference>
<dbReference type="InterPro" id="IPR000614">
    <property type="entry name" value="FRMsr_CS"/>
</dbReference>
<proteinExistence type="inferred from homology"/>
<dbReference type="PROSITE" id="PS01320">
    <property type="entry name" value="UPF0067"/>
    <property type="match status" value="1"/>
</dbReference>
<evidence type="ECO:0000256" key="1">
    <source>
        <dbReference type="ARBA" id="ARBA00038454"/>
    </source>
</evidence>
<evidence type="ECO:0000313" key="4">
    <source>
        <dbReference type="Proteomes" id="UP000260721"/>
    </source>
</evidence>
<protein>
    <submittedName>
        <fullName evidence="3">GAF domain-containing protein</fullName>
    </submittedName>
</protein>
<dbReference type="STRING" id="1123313.GCA_000420345_01606"/>
<accession>A0A3E3DXU5</accession>
<dbReference type="Proteomes" id="UP000260721">
    <property type="component" value="Unassembled WGS sequence"/>
</dbReference>
<dbReference type="Gene3D" id="3.30.450.40">
    <property type="match status" value="1"/>
</dbReference>
<evidence type="ECO:0000313" key="3">
    <source>
        <dbReference type="EMBL" id="RGD74084.1"/>
    </source>
</evidence>
<gene>
    <name evidence="3" type="ORF">DXC78_10165</name>
</gene>
<comment type="caution">
    <text evidence="3">The sequence shown here is derived from an EMBL/GenBank/DDBJ whole genome shotgun (WGS) entry which is preliminary data.</text>
</comment>
<organism evidence="3 4">
    <name type="scientific">Faecalicoccus pleomorphus</name>
    <dbReference type="NCBI Taxonomy" id="1323"/>
    <lineage>
        <taxon>Bacteria</taxon>
        <taxon>Bacillati</taxon>
        <taxon>Bacillota</taxon>
        <taxon>Erysipelotrichia</taxon>
        <taxon>Erysipelotrichales</taxon>
        <taxon>Erysipelotrichaceae</taxon>
        <taxon>Faecalicoccus</taxon>
    </lineage>
</organism>
<dbReference type="GO" id="GO:0033745">
    <property type="term" value="F:L-methionine-(R)-S-oxide reductase activity"/>
    <property type="evidence" value="ECO:0007669"/>
    <property type="project" value="TreeGrafter"/>
</dbReference>
<name>A0A3E3DXU5_9FIRM</name>
<dbReference type="SMART" id="SM00065">
    <property type="entry name" value="GAF"/>
    <property type="match status" value="1"/>
</dbReference>
<dbReference type="GO" id="GO:0005829">
    <property type="term" value="C:cytosol"/>
    <property type="evidence" value="ECO:0007669"/>
    <property type="project" value="TreeGrafter"/>
</dbReference>
<dbReference type="PANTHER" id="PTHR21021:SF15">
    <property type="entry name" value="FREE METHIONINE-R-SULFOXIDE REDUCTASE"/>
    <property type="match status" value="1"/>
</dbReference>
<dbReference type="EMBL" id="QUSK01000024">
    <property type="protein sequence ID" value="RGD74084.1"/>
    <property type="molecule type" value="Genomic_DNA"/>
</dbReference>
<comment type="similarity">
    <text evidence="1">Belongs to the free Met sulfoxide reductase family.</text>
</comment>
<dbReference type="PANTHER" id="PTHR21021">
    <property type="entry name" value="GAF/PUTATIVE CYTOSKELETAL PROTEIN"/>
    <property type="match status" value="1"/>
</dbReference>
<dbReference type="InterPro" id="IPR003018">
    <property type="entry name" value="GAF"/>
</dbReference>
<feature type="domain" description="GAF" evidence="2">
    <location>
        <begin position="19"/>
        <end position="158"/>
    </location>
</feature>
<evidence type="ECO:0000259" key="2">
    <source>
        <dbReference type="SMART" id="SM00065"/>
    </source>
</evidence>
<dbReference type="Pfam" id="PF01590">
    <property type="entry name" value="GAF"/>
    <property type="match status" value="1"/>
</dbReference>